<dbReference type="EMBL" id="LXFE01004390">
    <property type="protein sequence ID" value="OLL21696.1"/>
    <property type="molecule type" value="Genomic_DNA"/>
</dbReference>
<feature type="region of interest" description="Disordered" evidence="1">
    <location>
        <begin position="39"/>
        <end position="75"/>
    </location>
</feature>
<feature type="non-terminal residue" evidence="2">
    <location>
        <position position="369"/>
    </location>
</feature>
<evidence type="ECO:0000313" key="2">
    <source>
        <dbReference type="EMBL" id="OLL21696.1"/>
    </source>
</evidence>
<dbReference type="AlphaFoldDB" id="A0A1U7LGB4"/>
<protein>
    <submittedName>
        <fullName evidence="2">Uncharacterized protein</fullName>
    </submittedName>
</protein>
<feature type="compositionally biased region" description="Low complexity" evidence="1">
    <location>
        <begin position="39"/>
        <end position="65"/>
    </location>
</feature>
<organism evidence="2 3">
    <name type="scientific">Neolecta irregularis (strain DAH-3)</name>
    <dbReference type="NCBI Taxonomy" id="1198029"/>
    <lineage>
        <taxon>Eukaryota</taxon>
        <taxon>Fungi</taxon>
        <taxon>Dikarya</taxon>
        <taxon>Ascomycota</taxon>
        <taxon>Taphrinomycotina</taxon>
        <taxon>Neolectales</taxon>
        <taxon>Neolectaceae</taxon>
        <taxon>Neolecta</taxon>
    </lineage>
</organism>
<feature type="compositionally biased region" description="Basic residues" evidence="1">
    <location>
        <begin position="241"/>
        <end position="251"/>
    </location>
</feature>
<feature type="compositionally biased region" description="Basic residues" evidence="1">
    <location>
        <begin position="1"/>
        <end position="13"/>
    </location>
</feature>
<feature type="region of interest" description="Disordered" evidence="1">
    <location>
        <begin position="1"/>
        <end position="21"/>
    </location>
</feature>
<feature type="compositionally biased region" description="Basic residues" evidence="1">
    <location>
        <begin position="114"/>
        <end position="130"/>
    </location>
</feature>
<keyword evidence="3" id="KW-1185">Reference proteome</keyword>
<feature type="compositionally biased region" description="Basic residues" evidence="1">
    <location>
        <begin position="156"/>
        <end position="172"/>
    </location>
</feature>
<gene>
    <name evidence="2" type="ORF">NEOLI_004016</name>
</gene>
<accession>A0A1U7LGB4</accession>
<reference evidence="2 3" key="1">
    <citation type="submission" date="2016-04" db="EMBL/GenBank/DDBJ databases">
        <title>Evolutionary innovation and constraint leading to complex multicellularity in the Ascomycota.</title>
        <authorList>
            <person name="Cisse O."/>
            <person name="Nguyen A."/>
            <person name="Hewitt D.A."/>
            <person name="Jedd G."/>
            <person name="Stajich J.E."/>
        </authorList>
    </citation>
    <scope>NUCLEOTIDE SEQUENCE [LARGE SCALE GENOMIC DNA]</scope>
    <source>
        <strain evidence="2 3">DAH-3</strain>
    </source>
</reference>
<dbReference type="Proteomes" id="UP000186594">
    <property type="component" value="Unassembled WGS sequence"/>
</dbReference>
<evidence type="ECO:0000256" key="1">
    <source>
        <dbReference type="SAM" id="MobiDB-lite"/>
    </source>
</evidence>
<evidence type="ECO:0000313" key="3">
    <source>
        <dbReference type="Proteomes" id="UP000186594"/>
    </source>
</evidence>
<feature type="compositionally biased region" description="Basic residues" evidence="1">
    <location>
        <begin position="136"/>
        <end position="146"/>
    </location>
</feature>
<comment type="caution">
    <text evidence="2">The sequence shown here is derived from an EMBL/GenBank/DDBJ whole genome shotgun (WGS) entry which is preliminary data.</text>
</comment>
<feature type="non-terminal residue" evidence="2">
    <location>
        <position position="1"/>
    </location>
</feature>
<name>A0A1U7LGB4_NEOID</name>
<feature type="region of interest" description="Disordered" evidence="1">
    <location>
        <begin position="94"/>
        <end position="266"/>
    </location>
</feature>
<proteinExistence type="predicted"/>
<sequence length="369" mass="42898">AHRHRHRPRHRPRRSADQRDLLAQPGALRLAEAAALAAQAAPRRQQGAVQGARRARPAGRLLPQPHRLGRQQHARRRPRVVLLPLARALWESHQAVRSGPRRLCHQRQLDPAGHPHRARHKQGPRAHLGHRAPPPRPHHVRPHLASRRPCVERLHPLVRRPRPAHLPPRRPLPRPLPAAACRPQAGGLRAEVELPGQPAGVRRKRQQADDLGPLKRSAPPQVRRPHRRGQGHRLEPPPARAARKRRRHCRPQNKVLEHAHRPAHQRNRHRLPGLQPRLVKKLQRNRVHPRLLPEPGHRMEVSVNGTGRHFDWPHPARLVSRNESRWPNGRHRSRRRNPALLERFRKKQNRRSQCVDIRSLYKDQIDFHR</sequence>